<protein>
    <recommendedName>
        <fullName evidence="8">Abasic site processing protein</fullName>
        <ecNumber evidence="8">3.4.-.-</ecNumber>
    </recommendedName>
</protein>
<gene>
    <name evidence="9" type="ORF">EDC62_1187</name>
</gene>
<dbReference type="AlphaFoldDB" id="A0A3N4VA51"/>
<keyword evidence="4 8" id="KW-0378">Hydrolase</keyword>
<dbReference type="InterPro" id="IPR036590">
    <property type="entry name" value="SRAP-like"/>
</dbReference>
<keyword evidence="3" id="KW-0227">DNA damage</keyword>
<dbReference type="GO" id="GO:0008233">
    <property type="term" value="F:peptidase activity"/>
    <property type="evidence" value="ECO:0007669"/>
    <property type="project" value="UniProtKB-KW"/>
</dbReference>
<evidence type="ECO:0000256" key="7">
    <source>
        <dbReference type="ARBA" id="ARBA00023239"/>
    </source>
</evidence>
<dbReference type="OrthoDB" id="6192129at2"/>
<keyword evidence="10" id="KW-1185">Reference proteome</keyword>
<dbReference type="GO" id="GO:0003697">
    <property type="term" value="F:single-stranded DNA binding"/>
    <property type="evidence" value="ECO:0007669"/>
    <property type="project" value="InterPro"/>
</dbReference>
<dbReference type="SUPFAM" id="SSF143081">
    <property type="entry name" value="BB1717-like"/>
    <property type="match status" value="1"/>
</dbReference>
<evidence type="ECO:0000256" key="5">
    <source>
        <dbReference type="ARBA" id="ARBA00023124"/>
    </source>
</evidence>
<organism evidence="9 10">
    <name type="scientific">Tibeticola sediminis</name>
    <dbReference type="NCBI Taxonomy" id="1917811"/>
    <lineage>
        <taxon>Bacteria</taxon>
        <taxon>Pseudomonadati</taxon>
        <taxon>Pseudomonadota</taxon>
        <taxon>Betaproteobacteria</taxon>
        <taxon>Burkholderiales</taxon>
        <taxon>Comamonadaceae</taxon>
        <taxon>Tibeticola</taxon>
    </lineage>
</organism>
<dbReference type="Pfam" id="PF02586">
    <property type="entry name" value="SRAP"/>
    <property type="match status" value="1"/>
</dbReference>
<keyword evidence="2 8" id="KW-0645">Protease</keyword>
<dbReference type="RefSeq" id="WP_124221542.1">
    <property type="nucleotide sequence ID" value="NZ_RKQL01000002.1"/>
</dbReference>
<accession>A0A3N4VA51</accession>
<dbReference type="InterPro" id="IPR003738">
    <property type="entry name" value="SRAP"/>
</dbReference>
<reference evidence="9 10" key="1">
    <citation type="submission" date="2018-11" db="EMBL/GenBank/DDBJ databases">
        <title>Genomic Encyclopedia of Type Strains, Phase IV (KMG-IV): sequencing the most valuable type-strain genomes for metagenomic binning, comparative biology and taxonomic classification.</title>
        <authorList>
            <person name="Goeker M."/>
        </authorList>
    </citation>
    <scope>NUCLEOTIDE SEQUENCE [LARGE SCALE GENOMIC DNA]</scope>
    <source>
        <strain evidence="9 10">DSM 101684</strain>
    </source>
</reference>
<dbReference type="Gene3D" id="3.90.1680.10">
    <property type="entry name" value="SOS response associated peptidase-like"/>
    <property type="match status" value="1"/>
</dbReference>
<keyword evidence="6" id="KW-0238">DNA-binding</keyword>
<comment type="caution">
    <text evidence="9">The sequence shown here is derived from an EMBL/GenBank/DDBJ whole genome shotgun (WGS) entry which is preliminary data.</text>
</comment>
<dbReference type="PANTHER" id="PTHR13604:SF0">
    <property type="entry name" value="ABASIC SITE PROCESSING PROTEIN HMCES"/>
    <property type="match status" value="1"/>
</dbReference>
<dbReference type="Proteomes" id="UP000272193">
    <property type="component" value="Unassembled WGS sequence"/>
</dbReference>
<dbReference type="GO" id="GO:0006508">
    <property type="term" value="P:proteolysis"/>
    <property type="evidence" value="ECO:0007669"/>
    <property type="project" value="UniProtKB-KW"/>
</dbReference>
<proteinExistence type="inferred from homology"/>
<evidence type="ECO:0000313" key="9">
    <source>
        <dbReference type="EMBL" id="RPE70700.1"/>
    </source>
</evidence>
<dbReference type="EMBL" id="RKQL01000002">
    <property type="protein sequence ID" value="RPE70700.1"/>
    <property type="molecule type" value="Genomic_DNA"/>
</dbReference>
<evidence type="ECO:0000256" key="4">
    <source>
        <dbReference type="ARBA" id="ARBA00022801"/>
    </source>
</evidence>
<dbReference type="EC" id="3.4.-.-" evidence="8"/>
<evidence type="ECO:0000256" key="8">
    <source>
        <dbReference type="RuleBase" id="RU364100"/>
    </source>
</evidence>
<dbReference type="GO" id="GO:0016829">
    <property type="term" value="F:lyase activity"/>
    <property type="evidence" value="ECO:0007669"/>
    <property type="project" value="UniProtKB-KW"/>
</dbReference>
<evidence type="ECO:0000256" key="6">
    <source>
        <dbReference type="ARBA" id="ARBA00023125"/>
    </source>
</evidence>
<keyword evidence="7" id="KW-0456">Lyase</keyword>
<sequence>MCSHYQTVKDAERHQRYFGCPLPETIRQQLPKDVWPGYPSNIVVRHIDATDTGLTTRQSRLARFGLIPHWASDPDIGRHTFNARAETVSTRPSFRYAWQHAQRCIVPAEAFYEPDWRTGHSVATRIARRDGAPMGLAGLWATWRAPQGEWVQSFTLLTINADEHPLMRRFHRPGVEKRMVVVLPDEDYETWLRAPNHAAAALLQPYPADRLDASPAEPARR</sequence>
<keyword evidence="5" id="KW-0190">Covalent protein-DNA linkage</keyword>
<evidence type="ECO:0000256" key="3">
    <source>
        <dbReference type="ARBA" id="ARBA00022763"/>
    </source>
</evidence>
<evidence type="ECO:0000256" key="1">
    <source>
        <dbReference type="ARBA" id="ARBA00008136"/>
    </source>
</evidence>
<evidence type="ECO:0000256" key="2">
    <source>
        <dbReference type="ARBA" id="ARBA00022670"/>
    </source>
</evidence>
<comment type="similarity">
    <text evidence="1 8">Belongs to the SOS response-associated peptidase family.</text>
</comment>
<evidence type="ECO:0000313" key="10">
    <source>
        <dbReference type="Proteomes" id="UP000272193"/>
    </source>
</evidence>
<name>A0A3N4VA51_9BURK</name>
<dbReference type="GO" id="GO:0106300">
    <property type="term" value="P:protein-DNA covalent cross-linking repair"/>
    <property type="evidence" value="ECO:0007669"/>
    <property type="project" value="InterPro"/>
</dbReference>
<dbReference type="PANTHER" id="PTHR13604">
    <property type="entry name" value="DC12-RELATED"/>
    <property type="match status" value="1"/>
</dbReference>